<gene>
    <name evidence="6" type="ORF">H6F41_15395</name>
</gene>
<accession>A0ABR7ZZY4</accession>
<dbReference type="SUPFAM" id="SSF48498">
    <property type="entry name" value="Tetracyclin repressor-like, C-terminal domain"/>
    <property type="match status" value="1"/>
</dbReference>
<dbReference type="Proteomes" id="UP000642094">
    <property type="component" value="Unassembled WGS sequence"/>
</dbReference>
<evidence type="ECO:0000259" key="5">
    <source>
        <dbReference type="PROSITE" id="PS50977"/>
    </source>
</evidence>
<evidence type="ECO:0000256" key="1">
    <source>
        <dbReference type="ARBA" id="ARBA00023015"/>
    </source>
</evidence>
<dbReference type="PANTHER" id="PTHR30055:SF234">
    <property type="entry name" value="HTH-TYPE TRANSCRIPTIONAL REGULATOR BETI"/>
    <property type="match status" value="1"/>
</dbReference>
<dbReference type="PANTHER" id="PTHR30055">
    <property type="entry name" value="HTH-TYPE TRANSCRIPTIONAL REGULATOR RUTR"/>
    <property type="match status" value="1"/>
</dbReference>
<keyword evidence="2 4" id="KW-0238">DNA-binding</keyword>
<dbReference type="PRINTS" id="PR00455">
    <property type="entry name" value="HTHTETR"/>
</dbReference>
<protein>
    <submittedName>
        <fullName evidence="6">TetR/AcrR family transcriptional regulator</fullName>
    </submittedName>
</protein>
<comment type="caution">
    <text evidence="6">The sequence shown here is derived from an EMBL/GenBank/DDBJ whole genome shotgun (WGS) entry which is preliminary data.</text>
</comment>
<dbReference type="InterPro" id="IPR041479">
    <property type="entry name" value="TetR_CgmR_C"/>
</dbReference>
<feature type="DNA-binding region" description="H-T-H motif" evidence="4">
    <location>
        <begin position="44"/>
        <end position="63"/>
    </location>
</feature>
<evidence type="ECO:0000313" key="6">
    <source>
        <dbReference type="EMBL" id="MBD2189518.1"/>
    </source>
</evidence>
<dbReference type="InterPro" id="IPR036271">
    <property type="entry name" value="Tet_transcr_reg_TetR-rel_C_sf"/>
</dbReference>
<dbReference type="SUPFAM" id="SSF46689">
    <property type="entry name" value="Homeodomain-like"/>
    <property type="match status" value="1"/>
</dbReference>
<dbReference type="InterPro" id="IPR050109">
    <property type="entry name" value="HTH-type_TetR-like_transc_reg"/>
</dbReference>
<proteinExistence type="predicted"/>
<dbReference type="InterPro" id="IPR001647">
    <property type="entry name" value="HTH_TetR"/>
</dbReference>
<dbReference type="Pfam" id="PF00440">
    <property type="entry name" value="TetR_N"/>
    <property type="match status" value="1"/>
</dbReference>
<keyword evidence="1" id="KW-0805">Transcription regulation</keyword>
<dbReference type="EMBL" id="JACJQB010000041">
    <property type="protein sequence ID" value="MBD2189518.1"/>
    <property type="molecule type" value="Genomic_DNA"/>
</dbReference>
<sequence length="199" mass="21760">MVTEQSGGMTEALEVGKRSRSATRESLLNAAGEVVLRLGADALTLDAVSKEAGVSKGGLLYHFPNKEALLIGMVANLIAEFEQLLEIELVREGDLTVKGAWLRAYIRAGDIFDRQNAAIQSGLLAAFTKDSKLLQPYQEVATRWHQQACNCGLDPLKVGVILLAADGLSWNQLLGLNCISDDRRSQLIEELIRMTYTDE</sequence>
<dbReference type="PROSITE" id="PS50977">
    <property type="entry name" value="HTH_TETR_2"/>
    <property type="match status" value="1"/>
</dbReference>
<reference evidence="6 7" key="1">
    <citation type="journal article" date="2020" name="ISME J.">
        <title>Comparative genomics reveals insights into cyanobacterial evolution and habitat adaptation.</title>
        <authorList>
            <person name="Chen M.Y."/>
            <person name="Teng W.K."/>
            <person name="Zhao L."/>
            <person name="Hu C.X."/>
            <person name="Zhou Y.K."/>
            <person name="Han B.P."/>
            <person name="Song L.R."/>
            <person name="Shu W.S."/>
        </authorList>
    </citation>
    <scope>NUCLEOTIDE SEQUENCE [LARGE SCALE GENOMIC DNA]</scope>
    <source>
        <strain evidence="6 7">FACHB-723</strain>
    </source>
</reference>
<evidence type="ECO:0000256" key="4">
    <source>
        <dbReference type="PROSITE-ProRule" id="PRU00335"/>
    </source>
</evidence>
<organism evidence="6 7">
    <name type="scientific">Pseudanabaena mucicola FACHB-723</name>
    <dbReference type="NCBI Taxonomy" id="2692860"/>
    <lineage>
        <taxon>Bacteria</taxon>
        <taxon>Bacillati</taxon>
        <taxon>Cyanobacteriota</taxon>
        <taxon>Cyanophyceae</taxon>
        <taxon>Pseudanabaenales</taxon>
        <taxon>Pseudanabaenaceae</taxon>
        <taxon>Pseudanabaena</taxon>
    </lineage>
</organism>
<evidence type="ECO:0000256" key="3">
    <source>
        <dbReference type="ARBA" id="ARBA00023163"/>
    </source>
</evidence>
<evidence type="ECO:0000313" key="7">
    <source>
        <dbReference type="Proteomes" id="UP000642094"/>
    </source>
</evidence>
<feature type="domain" description="HTH tetR-type" evidence="5">
    <location>
        <begin position="21"/>
        <end position="81"/>
    </location>
</feature>
<dbReference type="Gene3D" id="1.10.357.10">
    <property type="entry name" value="Tetracycline Repressor, domain 2"/>
    <property type="match status" value="1"/>
</dbReference>
<dbReference type="Pfam" id="PF17937">
    <property type="entry name" value="TetR_C_28"/>
    <property type="match status" value="1"/>
</dbReference>
<dbReference type="InterPro" id="IPR009057">
    <property type="entry name" value="Homeodomain-like_sf"/>
</dbReference>
<dbReference type="RefSeq" id="WP_190404343.1">
    <property type="nucleotide sequence ID" value="NZ_JACJQB010000041.1"/>
</dbReference>
<name>A0ABR7ZZY4_9CYAN</name>
<keyword evidence="7" id="KW-1185">Reference proteome</keyword>
<keyword evidence="3" id="KW-0804">Transcription</keyword>
<evidence type="ECO:0000256" key="2">
    <source>
        <dbReference type="ARBA" id="ARBA00023125"/>
    </source>
</evidence>